<keyword evidence="2" id="KW-1185">Reference proteome</keyword>
<dbReference type="Proteomes" id="UP000324222">
    <property type="component" value="Unassembled WGS sequence"/>
</dbReference>
<protein>
    <submittedName>
        <fullName evidence="1">Uncharacterized protein</fullName>
    </submittedName>
</protein>
<dbReference type="AlphaFoldDB" id="A0A5B7E9F4"/>
<gene>
    <name evidence="1" type="ORF">E2C01_023940</name>
</gene>
<sequence length="35" mass="3988">MVKTANNFGRGRIKGSQGVRLWENCKVAFSYNQVK</sequence>
<dbReference type="EMBL" id="VSRR010002296">
    <property type="protein sequence ID" value="MPC30672.1"/>
    <property type="molecule type" value="Genomic_DNA"/>
</dbReference>
<proteinExistence type="predicted"/>
<evidence type="ECO:0000313" key="1">
    <source>
        <dbReference type="EMBL" id="MPC30672.1"/>
    </source>
</evidence>
<reference evidence="1 2" key="1">
    <citation type="submission" date="2019-05" db="EMBL/GenBank/DDBJ databases">
        <title>Another draft genome of Portunus trituberculatus and its Hox gene families provides insights of decapod evolution.</title>
        <authorList>
            <person name="Jeong J.-H."/>
            <person name="Song I."/>
            <person name="Kim S."/>
            <person name="Choi T."/>
            <person name="Kim D."/>
            <person name="Ryu S."/>
            <person name="Kim W."/>
        </authorList>
    </citation>
    <scope>NUCLEOTIDE SEQUENCE [LARGE SCALE GENOMIC DNA]</scope>
    <source>
        <tissue evidence="1">Muscle</tissue>
    </source>
</reference>
<accession>A0A5B7E9F4</accession>
<evidence type="ECO:0000313" key="2">
    <source>
        <dbReference type="Proteomes" id="UP000324222"/>
    </source>
</evidence>
<comment type="caution">
    <text evidence="1">The sequence shown here is derived from an EMBL/GenBank/DDBJ whole genome shotgun (WGS) entry which is preliminary data.</text>
</comment>
<name>A0A5B7E9F4_PORTR</name>
<organism evidence="1 2">
    <name type="scientific">Portunus trituberculatus</name>
    <name type="common">Swimming crab</name>
    <name type="synonym">Neptunus trituberculatus</name>
    <dbReference type="NCBI Taxonomy" id="210409"/>
    <lineage>
        <taxon>Eukaryota</taxon>
        <taxon>Metazoa</taxon>
        <taxon>Ecdysozoa</taxon>
        <taxon>Arthropoda</taxon>
        <taxon>Crustacea</taxon>
        <taxon>Multicrustacea</taxon>
        <taxon>Malacostraca</taxon>
        <taxon>Eumalacostraca</taxon>
        <taxon>Eucarida</taxon>
        <taxon>Decapoda</taxon>
        <taxon>Pleocyemata</taxon>
        <taxon>Brachyura</taxon>
        <taxon>Eubrachyura</taxon>
        <taxon>Portunoidea</taxon>
        <taxon>Portunidae</taxon>
        <taxon>Portuninae</taxon>
        <taxon>Portunus</taxon>
    </lineage>
</organism>